<keyword evidence="3" id="KW-1185">Reference proteome</keyword>
<proteinExistence type="predicted"/>
<dbReference type="AlphaFoldDB" id="A0A1Y1ULT2"/>
<sequence length="397" mass="42528">MILRRLLHGSRPPSIRSSTIFSPNETVLKEVLDHLGSRNSTILFLLSTSLPTSSLEPFLRVLNSHCPSSIGSFSIAAPGQAPSISIASFSSGSSTFQTSLSGRSDPEVGRWHRPRKVEREDLKGLDVGEITAIESQDGWAGVWNAEKDVSTIPELEHSRAKSFLVLSDNHPDPVVQAINGAVPSASAVGLMTAQTPFITGRPHTLFHNGQILSSGSVGIAIEEKLSTDIDYRLEPLTEVFPVSRAQGNLLLNIDDGGEGNPARTLINALHRHKGRTGITKEEEWFLSIHSDGSGEPDNVVKILSGDPSRGVLSLETEISLRKGQSVQFLHRTQAIETSEPRAGVLAFATLHRDHHSVASEVSAGDARVVDGFVGHGEDGIIHGQSICKVPGAIVSAK</sequence>
<accession>A0A1Y1ULT2</accession>
<dbReference type="Proteomes" id="UP000193218">
    <property type="component" value="Unassembled WGS sequence"/>
</dbReference>
<evidence type="ECO:0000313" key="3">
    <source>
        <dbReference type="Proteomes" id="UP000193218"/>
    </source>
</evidence>
<reference evidence="2 3" key="1">
    <citation type="submission" date="2017-03" db="EMBL/GenBank/DDBJ databases">
        <title>Widespread Adenine N6-methylation of Active Genes in Fungi.</title>
        <authorList>
            <consortium name="DOE Joint Genome Institute"/>
            <person name="Mondo S.J."/>
            <person name="Dannebaum R.O."/>
            <person name="Kuo R.C."/>
            <person name="Louie K.B."/>
            <person name="Bewick A.J."/>
            <person name="Labutti K."/>
            <person name="Haridas S."/>
            <person name="Kuo A."/>
            <person name="Salamov A."/>
            <person name="Ahrendt S.R."/>
            <person name="Lau R."/>
            <person name="Bowen B.P."/>
            <person name="Lipzen A."/>
            <person name="Sullivan W."/>
            <person name="Andreopoulos W.B."/>
            <person name="Clum A."/>
            <person name="Lindquist E."/>
            <person name="Daum C."/>
            <person name="Northen T.R."/>
            <person name="Ramamoorthy G."/>
            <person name="Schmitz R.J."/>
            <person name="Gryganskyi A."/>
            <person name="Culley D."/>
            <person name="Magnuson J."/>
            <person name="James T.Y."/>
            <person name="O'Malley M.A."/>
            <person name="Stajich J.E."/>
            <person name="Spatafora J.W."/>
            <person name="Visel A."/>
            <person name="Grigoriev I.V."/>
        </authorList>
    </citation>
    <scope>NUCLEOTIDE SEQUENCE [LARGE SCALE GENOMIC DNA]</scope>
    <source>
        <strain evidence="2 3">NRRL Y-17943</strain>
    </source>
</reference>
<dbReference type="InterPro" id="IPR013702">
    <property type="entry name" value="FIST_domain_N"/>
</dbReference>
<dbReference type="GeneID" id="33557162"/>
<dbReference type="EMBL" id="NBSH01000004">
    <property type="protein sequence ID" value="ORX38487.1"/>
    <property type="molecule type" value="Genomic_DNA"/>
</dbReference>
<dbReference type="OrthoDB" id="10251508at2759"/>
<organism evidence="2 3">
    <name type="scientific">Kockovaella imperatae</name>
    <dbReference type="NCBI Taxonomy" id="4999"/>
    <lineage>
        <taxon>Eukaryota</taxon>
        <taxon>Fungi</taxon>
        <taxon>Dikarya</taxon>
        <taxon>Basidiomycota</taxon>
        <taxon>Agaricomycotina</taxon>
        <taxon>Tremellomycetes</taxon>
        <taxon>Tremellales</taxon>
        <taxon>Cuniculitremaceae</taxon>
        <taxon>Kockovaella</taxon>
    </lineage>
</organism>
<evidence type="ECO:0000313" key="2">
    <source>
        <dbReference type="EMBL" id="ORX38487.1"/>
    </source>
</evidence>
<protein>
    <recommendedName>
        <fullName evidence="1">FIST domain-containing protein</fullName>
    </recommendedName>
</protein>
<feature type="domain" description="FIST" evidence="1">
    <location>
        <begin position="80"/>
        <end position="255"/>
    </location>
</feature>
<comment type="caution">
    <text evidence="2">The sequence shown here is derived from an EMBL/GenBank/DDBJ whole genome shotgun (WGS) entry which is preliminary data.</text>
</comment>
<dbReference type="InParanoid" id="A0A1Y1ULT2"/>
<dbReference type="Pfam" id="PF08495">
    <property type="entry name" value="FIST"/>
    <property type="match status" value="1"/>
</dbReference>
<evidence type="ECO:0000259" key="1">
    <source>
        <dbReference type="Pfam" id="PF08495"/>
    </source>
</evidence>
<name>A0A1Y1ULT2_9TREE</name>
<dbReference type="RefSeq" id="XP_021872409.1">
    <property type="nucleotide sequence ID" value="XM_022015353.1"/>
</dbReference>
<gene>
    <name evidence="2" type="ORF">BD324DRAFT_621048</name>
</gene>